<proteinExistence type="predicted"/>
<dbReference type="RefSeq" id="WP_268616812.1">
    <property type="nucleotide sequence ID" value="NZ_JAMDMX010000074.1"/>
</dbReference>
<gene>
    <name evidence="1" type="ORF">M5X19_21795</name>
</gene>
<comment type="caution">
    <text evidence="1">The sequence shown here is derived from an EMBL/GenBank/DDBJ whole genome shotgun (WGS) entry which is preliminary data.</text>
</comment>
<evidence type="ECO:0000313" key="2">
    <source>
        <dbReference type="Proteomes" id="UP001527099"/>
    </source>
</evidence>
<sequence>MPRKYNQRVYGRMRRFSNGDVDYHKDNDGICYMVRDNTYIQFGEGSQVICSVLMTNPGSYGFIKHPLWSTFESGGDFKELGDTFTYWGFPDPTMINLIKSLEIAFGDVNNLNGKVKIFNTSNAVCPKGDKAELYHQNIKAIIEKQNESSIGFLEDENVYSDKILRIFEESPFVILGFLREKFSSQVDEIMRKSSINTYKDKIVISLENNWPSHPINWIRKKHLGEAATIRIKQILNRNS</sequence>
<protein>
    <submittedName>
        <fullName evidence="1">Uncharacterized protein</fullName>
    </submittedName>
</protein>
<accession>A0ABT4GH61</accession>
<dbReference type="Proteomes" id="UP001527099">
    <property type="component" value="Unassembled WGS sequence"/>
</dbReference>
<evidence type="ECO:0000313" key="1">
    <source>
        <dbReference type="EMBL" id="MCY9695517.1"/>
    </source>
</evidence>
<reference evidence="1 2" key="1">
    <citation type="submission" date="2022-05" db="EMBL/GenBank/DDBJ databases">
        <title>Genome Sequencing of Bee-Associated Microbes.</title>
        <authorList>
            <person name="Dunlap C."/>
        </authorList>
    </citation>
    <scope>NUCLEOTIDE SEQUENCE [LARGE SCALE GENOMIC DNA]</scope>
    <source>
        <strain evidence="1 2">NRRL B-14421</strain>
    </source>
</reference>
<keyword evidence="2" id="KW-1185">Reference proteome</keyword>
<organism evidence="1 2">
    <name type="scientific">Paenibacillus alginolyticus</name>
    <dbReference type="NCBI Taxonomy" id="59839"/>
    <lineage>
        <taxon>Bacteria</taxon>
        <taxon>Bacillati</taxon>
        <taxon>Bacillota</taxon>
        <taxon>Bacilli</taxon>
        <taxon>Bacillales</taxon>
        <taxon>Paenibacillaceae</taxon>
        <taxon>Paenibacillus</taxon>
    </lineage>
</organism>
<name>A0ABT4GH61_9BACL</name>
<dbReference type="EMBL" id="JAMDMX010000074">
    <property type="protein sequence ID" value="MCY9695517.1"/>
    <property type="molecule type" value="Genomic_DNA"/>
</dbReference>